<dbReference type="PANTHER" id="PTHR14604:SF3">
    <property type="entry name" value="SPERM-ASSOCIATED ANTIGEN 16 PROTEIN"/>
    <property type="match status" value="1"/>
</dbReference>
<gene>
    <name evidence="3" type="ORF">M9Y10_044798</name>
</gene>
<dbReference type="EMBL" id="JAPFFF010000009">
    <property type="protein sequence ID" value="KAK8882158.1"/>
    <property type="molecule type" value="Genomic_DNA"/>
</dbReference>
<proteinExistence type="predicted"/>
<comment type="caution">
    <text evidence="3">The sequence shown here is derived from an EMBL/GenBank/DDBJ whole genome shotgun (WGS) entry which is preliminary data.</text>
</comment>
<sequence length="225" mass="26968">MKRAIDTGSYILEEAELEIDDSSDGEYVSVDVEPEDPSPIKENDDNEDTEENDLETTINLPQSNDQPSVLRYNEVVDDYVRNFLKKMNMTETLATFQREWYATQNRPLFRDLSEEISDVKRRIEYMENEHAKWQNVCEEVQQTWDRLKQERNYHRDGLQALQKEKDDLTKDFRRMKKTKKRLDPALEELKLKFEQVNKERALLRIERDRLNDEIKKMQKADNSKD</sequence>
<feature type="compositionally biased region" description="Acidic residues" evidence="2">
    <location>
        <begin position="44"/>
        <end position="54"/>
    </location>
</feature>
<reference evidence="3 4" key="1">
    <citation type="submission" date="2024-04" db="EMBL/GenBank/DDBJ databases">
        <title>Tritrichomonas musculus Genome.</title>
        <authorList>
            <person name="Alves-Ferreira E."/>
            <person name="Grigg M."/>
            <person name="Lorenzi H."/>
            <person name="Galac M."/>
        </authorList>
    </citation>
    <scope>NUCLEOTIDE SEQUENCE [LARGE SCALE GENOMIC DNA]</scope>
    <source>
        <strain evidence="3 4">EAF2021</strain>
    </source>
</reference>
<evidence type="ECO:0000256" key="2">
    <source>
        <dbReference type="SAM" id="MobiDB-lite"/>
    </source>
</evidence>
<evidence type="ECO:0000313" key="3">
    <source>
        <dbReference type="EMBL" id="KAK8882158.1"/>
    </source>
</evidence>
<evidence type="ECO:0000313" key="4">
    <source>
        <dbReference type="Proteomes" id="UP001470230"/>
    </source>
</evidence>
<dbReference type="Proteomes" id="UP001470230">
    <property type="component" value="Unassembled WGS sequence"/>
</dbReference>
<evidence type="ECO:0000256" key="1">
    <source>
        <dbReference type="SAM" id="Coils"/>
    </source>
</evidence>
<name>A0ABR2JTN3_9EUKA</name>
<keyword evidence="4" id="KW-1185">Reference proteome</keyword>
<organism evidence="3 4">
    <name type="scientific">Tritrichomonas musculus</name>
    <dbReference type="NCBI Taxonomy" id="1915356"/>
    <lineage>
        <taxon>Eukaryota</taxon>
        <taxon>Metamonada</taxon>
        <taxon>Parabasalia</taxon>
        <taxon>Tritrichomonadida</taxon>
        <taxon>Tritrichomonadidae</taxon>
        <taxon>Tritrichomonas</taxon>
    </lineage>
</organism>
<dbReference type="PANTHER" id="PTHR14604">
    <property type="entry name" value="WD40 REPEAT PF20"/>
    <property type="match status" value="1"/>
</dbReference>
<dbReference type="InterPro" id="IPR050995">
    <property type="entry name" value="WD-F-box_domain-protein"/>
</dbReference>
<feature type="compositionally biased region" description="Acidic residues" evidence="2">
    <location>
        <begin position="13"/>
        <end position="24"/>
    </location>
</feature>
<feature type="region of interest" description="Disordered" evidence="2">
    <location>
        <begin position="12"/>
        <end position="66"/>
    </location>
</feature>
<protein>
    <submittedName>
        <fullName evidence="3">Uncharacterized protein</fullName>
    </submittedName>
</protein>
<accession>A0ABR2JTN3</accession>
<dbReference type="Gene3D" id="1.20.5.340">
    <property type="match status" value="1"/>
</dbReference>
<keyword evidence="1" id="KW-0175">Coiled coil</keyword>
<feature type="coiled-coil region" evidence="1">
    <location>
        <begin position="109"/>
        <end position="220"/>
    </location>
</feature>